<name>A0ACB9RDI9_9MYRT</name>
<proteinExistence type="predicted"/>
<sequence>MFLGKEEEEQKRNLSHQHHLLHLSFFVTKQLFPPPPPLLPFEIPLRNRNLLPEETVGSFPLKRWEFLCPLAGLRSVRIELVSGLDPSFEAKELRAC</sequence>
<protein>
    <submittedName>
        <fullName evidence="1">Uncharacterized protein</fullName>
    </submittedName>
</protein>
<organism evidence="1 2">
    <name type="scientific">Melastoma candidum</name>
    <dbReference type="NCBI Taxonomy" id="119954"/>
    <lineage>
        <taxon>Eukaryota</taxon>
        <taxon>Viridiplantae</taxon>
        <taxon>Streptophyta</taxon>
        <taxon>Embryophyta</taxon>
        <taxon>Tracheophyta</taxon>
        <taxon>Spermatophyta</taxon>
        <taxon>Magnoliopsida</taxon>
        <taxon>eudicotyledons</taxon>
        <taxon>Gunneridae</taxon>
        <taxon>Pentapetalae</taxon>
        <taxon>rosids</taxon>
        <taxon>malvids</taxon>
        <taxon>Myrtales</taxon>
        <taxon>Melastomataceae</taxon>
        <taxon>Melastomatoideae</taxon>
        <taxon>Melastomateae</taxon>
        <taxon>Melastoma</taxon>
    </lineage>
</organism>
<reference evidence="2" key="1">
    <citation type="journal article" date="2023" name="Front. Plant Sci.">
        <title>Chromosomal-level genome assembly of Melastoma candidum provides insights into trichome evolution.</title>
        <authorList>
            <person name="Zhong Y."/>
            <person name="Wu W."/>
            <person name="Sun C."/>
            <person name="Zou P."/>
            <person name="Liu Y."/>
            <person name="Dai S."/>
            <person name="Zhou R."/>
        </authorList>
    </citation>
    <scope>NUCLEOTIDE SEQUENCE [LARGE SCALE GENOMIC DNA]</scope>
</reference>
<evidence type="ECO:0000313" key="1">
    <source>
        <dbReference type="EMBL" id="KAI4376975.1"/>
    </source>
</evidence>
<keyword evidence="2" id="KW-1185">Reference proteome</keyword>
<comment type="caution">
    <text evidence="1">The sequence shown here is derived from an EMBL/GenBank/DDBJ whole genome shotgun (WGS) entry which is preliminary data.</text>
</comment>
<dbReference type="Proteomes" id="UP001057402">
    <property type="component" value="Chromosome 4"/>
</dbReference>
<gene>
    <name evidence="1" type="ORF">MLD38_014674</name>
</gene>
<accession>A0ACB9RDI9</accession>
<dbReference type="EMBL" id="CM042883">
    <property type="protein sequence ID" value="KAI4376975.1"/>
    <property type="molecule type" value="Genomic_DNA"/>
</dbReference>
<evidence type="ECO:0000313" key="2">
    <source>
        <dbReference type="Proteomes" id="UP001057402"/>
    </source>
</evidence>